<feature type="domain" description="CRIB" evidence="1">
    <location>
        <begin position="200"/>
        <end position="213"/>
    </location>
</feature>
<evidence type="ECO:0000313" key="4">
    <source>
        <dbReference type="Proteomes" id="UP000275846"/>
    </source>
</evidence>
<dbReference type="InterPro" id="IPR011993">
    <property type="entry name" value="PH-like_dom_sf"/>
</dbReference>
<dbReference type="SUPFAM" id="SSF50729">
    <property type="entry name" value="PH domain-like"/>
    <property type="match status" value="1"/>
</dbReference>
<evidence type="ECO:0000259" key="1">
    <source>
        <dbReference type="PROSITE" id="PS50108"/>
    </source>
</evidence>
<keyword evidence="4" id="KW-1185">Reference proteome</keyword>
<dbReference type="InterPro" id="IPR036936">
    <property type="entry name" value="CRIB_dom_sf"/>
</dbReference>
<dbReference type="OrthoDB" id="8963340at2759"/>
<evidence type="ECO:0000259" key="2">
    <source>
        <dbReference type="PROSITE" id="PS50229"/>
    </source>
</evidence>
<dbReference type="SMART" id="SM00461">
    <property type="entry name" value="WH1"/>
    <property type="match status" value="1"/>
</dbReference>
<feature type="domain" description="WH1" evidence="2">
    <location>
        <begin position="37"/>
        <end position="147"/>
    </location>
</feature>
<reference evidence="5" key="1">
    <citation type="submission" date="2016-06" db="UniProtKB">
        <authorList>
            <consortium name="WormBaseParasite"/>
        </authorList>
    </citation>
    <scope>IDENTIFICATION</scope>
</reference>
<dbReference type="InterPro" id="IPR000095">
    <property type="entry name" value="CRIB_dom"/>
</dbReference>
<name>A0A183S897_SCHSO</name>
<dbReference type="STRING" id="70667.A0A183S897"/>
<dbReference type="Gene3D" id="2.30.29.30">
    <property type="entry name" value="Pleckstrin-homology domain (PH domain)/Phosphotyrosine-binding domain (PTB)"/>
    <property type="match status" value="1"/>
</dbReference>
<dbReference type="InterPro" id="IPR000697">
    <property type="entry name" value="WH1/EVH1_dom"/>
</dbReference>
<dbReference type="WBParaSite" id="SSLN_0000046601-mRNA-1">
    <property type="protein sequence ID" value="SSLN_0000046601-mRNA-1"/>
    <property type="gene ID" value="SSLN_0000046601"/>
</dbReference>
<dbReference type="Gene3D" id="3.90.810.10">
    <property type="entry name" value="CRIB domain"/>
    <property type="match status" value="1"/>
</dbReference>
<sequence length="306" mass="34992">MVGEFALFRFYSNPPQSVLKRPVACKLLTEDEIQRLVANLGTKCITNCAAVVCVYAPDGTGGWRQLHCGVATIEKDRSLKSYYVRVYDLEKAAQLYQQGIFLEMEYKAVMPNFHTFQGDHFPVGFAFADVEEANTFQDSFTSLLTRWARTPDNVTRTHSVDKPNTMGVNMHIVQRPTAEAPTKYSFRLPSFRKQKKALPISAPTDFVHVQHLGFNKETNQFDMSGLNEDMLQQFLKDHNLQSLFTSPEDAKFAVNFIAQNVGIQQQPAYRKQCIFEEAKKYQDIQKRENVYAGKRSKYMVEIEGGR</sequence>
<accession>A0A183S897</accession>
<proteinExistence type="predicted"/>
<dbReference type="Proteomes" id="UP000275846">
    <property type="component" value="Unassembled WGS sequence"/>
</dbReference>
<dbReference type="PROSITE" id="PS50229">
    <property type="entry name" value="WH1"/>
    <property type="match status" value="1"/>
</dbReference>
<dbReference type="AlphaFoldDB" id="A0A183S897"/>
<dbReference type="Pfam" id="PF00568">
    <property type="entry name" value="WH1"/>
    <property type="match status" value="1"/>
</dbReference>
<organism evidence="5">
    <name type="scientific">Schistocephalus solidus</name>
    <name type="common">Tapeworm</name>
    <dbReference type="NCBI Taxonomy" id="70667"/>
    <lineage>
        <taxon>Eukaryota</taxon>
        <taxon>Metazoa</taxon>
        <taxon>Spiralia</taxon>
        <taxon>Lophotrochozoa</taxon>
        <taxon>Platyhelminthes</taxon>
        <taxon>Cestoda</taxon>
        <taxon>Eucestoda</taxon>
        <taxon>Diphyllobothriidea</taxon>
        <taxon>Diphyllobothriidae</taxon>
        <taxon>Schistocephalus</taxon>
    </lineage>
</organism>
<dbReference type="EMBL" id="UYSU01000310">
    <property type="protein sequence ID" value="VDL85620.1"/>
    <property type="molecule type" value="Genomic_DNA"/>
</dbReference>
<protein>
    <submittedName>
        <fullName evidence="5">Wiskott-Aldrich syndrome protein</fullName>
    </submittedName>
</protein>
<evidence type="ECO:0000313" key="5">
    <source>
        <dbReference type="WBParaSite" id="SSLN_0000046601-mRNA-1"/>
    </source>
</evidence>
<evidence type="ECO:0000313" key="3">
    <source>
        <dbReference type="EMBL" id="VDL85620.1"/>
    </source>
</evidence>
<dbReference type="PROSITE" id="PS50108">
    <property type="entry name" value="CRIB"/>
    <property type="match status" value="1"/>
</dbReference>
<gene>
    <name evidence="3" type="ORF">SSLN_LOCUS445</name>
</gene>
<dbReference type="Pfam" id="PF00786">
    <property type="entry name" value="PBD"/>
    <property type="match status" value="1"/>
</dbReference>
<reference evidence="3 4" key="2">
    <citation type="submission" date="2018-11" db="EMBL/GenBank/DDBJ databases">
        <authorList>
            <consortium name="Pathogen Informatics"/>
        </authorList>
    </citation>
    <scope>NUCLEOTIDE SEQUENCE [LARGE SCALE GENOMIC DNA]</scope>
    <source>
        <strain evidence="3 4">NST_G2</strain>
    </source>
</reference>